<proteinExistence type="predicted"/>
<comment type="caution">
    <text evidence="1">The sequence shown here is derived from an EMBL/GenBank/DDBJ whole genome shotgun (WGS) entry which is preliminary data.</text>
</comment>
<dbReference type="RefSeq" id="WP_088260656.1">
    <property type="nucleotide sequence ID" value="NZ_NIDE01000020.1"/>
</dbReference>
<organism evidence="1 2">
    <name type="scientific">Fimbriiglobus ruber</name>
    <dbReference type="NCBI Taxonomy" id="1908690"/>
    <lineage>
        <taxon>Bacteria</taxon>
        <taxon>Pseudomonadati</taxon>
        <taxon>Planctomycetota</taxon>
        <taxon>Planctomycetia</taxon>
        <taxon>Gemmatales</taxon>
        <taxon>Gemmataceae</taxon>
        <taxon>Fimbriiglobus</taxon>
    </lineage>
</organism>
<accession>A0A225CYD6</accession>
<dbReference type="EMBL" id="NIDE01000020">
    <property type="protein sequence ID" value="OWK34351.1"/>
    <property type="molecule type" value="Genomic_DNA"/>
</dbReference>
<evidence type="ECO:0000313" key="2">
    <source>
        <dbReference type="Proteomes" id="UP000214646"/>
    </source>
</evidence>
<dbReference type="Proteomes" id="UP000214646">
    <property type="component" value="Unassembled WGS sequence"/>
</dbReference>
<evidence type="ECO:0000313" key="1">
    <source>
        <dbReference type="EMBL" id="OWK34351.1"/>
    </source>
</evidence>
<reference evidence="2" key="1">
    <citation type="submission" date="2017-06" db="EMBL/GenBank/DDBJ databases">
        <title>Genome analysis of Fimbriiglobus ruber SP5, the first member of the order Planctomycetales with confirmed chitinolytic capability.</title>
        <authorList>
            <person name="Ravin N.V."/>
            <person name="Rakitin A.L."/>
            <person name="Ivanova A.A."/>
            <person name="Beletsky A.V."/>
            <person name="Kulichevskaya I.S."/>
            <person name="Mardanov A.V."/>
            <person name="Dedysh S.N."/>
        </authorList>
    </citation>
    <scope>NUCLEOTIDE SEQUENCE [LARGE SCALE GENOMIC DNA]</scope>
    <source>
        <strain evidence="2">SP5</strain>
    </source>
</reference>
<sequence>MKITPELIAHHHGRNHPDQSDVQLAGYLHNLECTARKVAEIRDRKAAAERAHRLAITAMDAELAAVHRDCRHPTTKWHADPAGGSDSWDECLVCGATI</sequence>
<name>A0A225CYD6_9BACT</name>
<gene>
    <name evidence="1" type="ORF">FRUB_10322</name>
</gene>
<keyword evidence="2" id="KW-1185">Reference proteome</keyword>
<protein>
    <submittedName>
        <fullName evidence="1">Uncharacterized protein</fullName>
    </submittedName>
</protein>
<dbReference type="AlphaFoldDB" id="A0A225CYD6"/>